<gene>
    <name evidence="2" type="ORF">AB3U87_12685</name>
</gene>
<feature type="signal peptide" evidence="1">
    <location>
        <begin position="1"/>
        <end position="23"/>
    </location>
</feature>
<dbReference type="RefSeq" id="WP_394149248.1">
    <property type="nucleotide sequence ID" value="NZ_JBGCUC010000010.1"/>
</dbReference>
<sequence>MKKTFINGLAALFFCSVTMTACAADDTTLNCKNSSTITALNLKTLGLKLSADTPVDTVIYSGKMNVKFNCALDQLKQYGQDAEVYFKRNAAGELGYGLTIYVGYGDTEPGAAPVNIPTGKKVSTYAYTSGGTVGTYTEVELSVPFKIVRTAMSTAPYSALRNYVNPFAVGSKIPGTDLQFQVNNIKKAITLE</sequence>
<accession>A0ABW7CPL8</accession>
<reference evidence="2 3" key="1">
    <citation type="submission" date="2024-07" db="EMBL/GenBank/DDBJ databases">
        <title>Novel bacterial strain Erwinia sp. OPT-41 promoting growth of various crops.</title>
        <authorList>
            <person name="Egorshina A."/>
            <person name="Lukyantsev M.A."/>
            <person name="Golubev S.N."/>
            <person name="Muratova A.Y."/>
            <person name="Bulygina E.A."/>
        </authorList>
    </citation>
    <scope>NUCLEOTIDE SEQUENCE [LARGE SCALE GENOMIC DNA]</scope>
    <source>
        <strain evidence="2 3">OPT-41</strain>
    </source>
</reference>
<proteinExistence type="predicted"/>
<name>A0ABW7CPL8_9GAMM</name>
<organism evidence="2 3">
    <name type="scientific">Erwinia plantamica</name>
    <dbReference type="NCBI Taxonomy" id="3237104"/>
    <lineage>
        <taxon>Bacteria</taxon>
        <taxon>Pseudomonadati</taxon>
        <taxon>Pseudomonadota</taxon>
        <taxon>Gammaproteobacteria</taxon>
        <taxon>Enterobacterales</taxon>
        <taxon>Erwiniaceae</taxon>
        <taxon>Erwinia</taxon>
    </lineage>
</organism>
<protein>
    <submittedName>
        <fullName evidence="2">Uncharacterized protein</fullName>
    </submittedName>
</protein>
<comment type="caution">
    <text evidence="2">The sequence shown here is derived from an EMBL/GenBank/DDBJ whole genome shotgun (WGS) entry which is preliminary data.</text>
</comment>
<keyword evidence="3" id="KW-1185">Reference proteome</keyword>
<dbReference type="EMBL" id="JBGCUC010000010">
    <property type="protein sequence ID" value="MFG6077215.1"/>
    <property type="molecule type" value="Genomic_DNA"/>
</dbReference>
<dbReference type="Proteomes" id="UP001605250">
    <property type="component" value="Unassembled WGS sequence"/>
</dbReference>
<keyword evidence="1" id="KW-0732">Signal</keyword>
<evidence type="ECO:0000256" key="1">
    <source>
        <dbReference type="SAM" id="SignalP"/>
    </source>
</evidence>
<evidence type="ECO:0000313" key="3">
    <source>
        <dbReference type="Proteomes" id="UP001605250"/>
    </source>
</evidence>
<evidence type="ECO:0000313" key="2">
    <source>
        <dbReference type="EMBL" id="MFG6077215.1"/>
    </source>
</evidence>
<feature type="chain" id="PRO_5045695035" evidence="1">
    <location>
        <begin position="24"/>
        <end position="192"/>
    </location>
</feature>
<dbReference type="PROSITE" id="PS51257">
    <property type="entry name" value="PROKAR_LIPOPROTEIN"/>
    <property type="match status" value="1"/>
</dbReference>